<feature type="region of interest" description="Disordered" evidence="6">
    <location>
        <begin position="48"/>
        <end position="95"/>
    </location>
</feature>
<evidence type="ECO:0000256" key="2">
    <source>
        <dbReference type="ARBA" id="ARBA00023015"/>
    </source>
</evidence>
<keyword evidence="8" id="KW-1185">Reference proteome</keyword>
<sequence>MVISGGCRSFCQANEIKARDPFMFKLVRTAGKPVLCLCPTESNRDTSLAGCSEGNDVNPLSTNPSSGKEDRESGEKSIEDITVKEENEEESKEERRSLRECLNIEKWKYCSSTGASSSSSQNRFVTLTITPYYMKSNKLVRLFVTPQASICVLFNHFALLESFAQLLPLRFTRVNESK</sequence>
<proteinExistence type="predicted"/>
<evidence type="ECO:0000313" key="7">
    <source>
        <dbReference type="EMBL" id="VVB10773.1"/>
    </source>
</evidence>
<keyword evidence="5" id="KW-0539">Nucleus</keyword>
<evidence type="ECO:0000256" key="6">
    <source>
        <dbReference type="SAM" id="MobiDB-lite"/>
    </source>
</evidence>
<evidence type="ECO:0000256" key="1">
    <source>
        <dbReference type="ARBA" id="ARBA00004123"/>
    </source>
</evidence>
<reference evidence="7" key="1">
    <citation type="submission" date="2019-07" db="EMBL/GenBank/DDBJ databases">
        <authorList>
            <person name="Dittberner H."/>
        </authorList>
    </citation>
    <scope>NUCLEOTIDE SEQUENCE [LARGE SCALE GENOMIC DNA]</scope>
</reference>
<comment type="subcellular location">
    <subcellularLocation>
        <location evidence="1">Nucleus</location>
    </subcellularLocation>
</comment>
<keyword evidence="3" id="KW-0238">DNA-binding</keyword>
<keyword evidence="2" id="KW-0805">Transcription regulation</keyword>
<feature type="compositionally biased region" description="Basic and acidic residues" evidence="6">
    <location>
        <begin position="67"/>
        <end position="85"/>
    </location>
</feature>
<evidence type="ECO:0000313" key="8">
    <source>
        <dbReference type="Proteomes" id="UP000489600"/>
    </source>
</evidence>
<evidence type="ECO:0000256" key="4">
    <source>
        <dbReference type="ARBA" id="ARBA00023163"/>
    </source>
</evidence>
<dbReference type="AlphaFoldDB" id="A0A565CAV6"/>
<protein>
    <submittedName>
        <fullName evidence="7">Uncharacterized protein</fullName>
    </submittedName>
</protein>
<dbReference type="GO" id="GO:0005634">
    <property type="term" value="C:nucleus"/>
    <property type="evidence" value="ECO:0007669"/>
    <property type="project" value="UniProtKB-SubCell"/>
</dbReference>
<gene>
    <name evidence="7" type="ORF">ANE_LOCUS21217</name>
</gene>
<evidence type="ECO:0000256" key="3">
    <source>
        <dbReference type="ARBA" id="ARBA00023125"/>
    </source>
</evidence>
<dbReference type="SUPFAM" id="SSF101936">
    <property type="entry name" value="DNA-binding pseudobarrel domain"/>
    <property type="match status" value="1"/>
</dbReference>
<accession>A0A565CAV6</accession>
<dbReference type="InterPro" id="IPR015300">
    <property type="entry name" value="DNA-bd_pseudobarrel_sf"/>
</dbReference>
<name>A0A565CAV6_9BRAS</name>
<organism evidence="7 8">
    <name type="scientific">Arabis nemorensis</name>
    <dbReference type="NCBI Taxonomy" id="586526"/>
    <lineage>
        <taxon>Eukaryota</taxon>
        <taxon>Viridiplantae</taxon>
        <taxon>Streptophyta</taxon>
        <taxon>Embryophyta</taxon>
        <taxon>Tracheophyta</taxon>
        <taxon>Spermatophyta</taxon>
        <taxon>Magnoliopsida</taxon>
        <taxon>eudicotyledons</taxon>
        <taxon>Gunneridae</taxon>
        <taxon>Pentapetalae</taxon>
        <taxon>rosids</taxon>
        <taxon>malvids</taxon>
        <taxon>Brassicales</taxon>
        <taxon>Brassicaceae</taxon>
        <taxon>Arabideae</taxon>
        <taxon>Arabis</taxon>
    </lineage>
</organism>
<comment type="caution">
    <text evidence="7">The sequence shown here is derived from an EMBL/GenBank/DDBJ whole genome shotgun (WGS) entry which is preliminary data.</text>
</comment>
<keyword evidence="4" id="KW-0804">Transcription</keyword>
<evidence type="ECO:0000256" key="5">
    <source>
        <dbReference type="ARBA" id="ARBA00023242"/>
    </source>
</evidence>
<dbReference type="GO" id="GO:0003677">
    <property type="term" value="F:DNA binding"/>
    <property type="evidence" value="ECO:0007669"/>
    <property type="project" value="UniProtKB-KW"/>
</dbReference>
<dbReference type="Proteomes" id="UP000489600">
    <property type="component" value="Unassembled WGS sequence"/>
</dbReference>
<dbReference type="EMBL" id="CABITT030000007">
    <property type="protein sequence ID" value="VVB10773.1"/>
    <property type="molecule type" value="Genomic_DNA"/>
</dbReference>